<dbReference type="PANTHER" id="PTHR14580">
    <property type="entry name" value="MULTIPLE MYELOMA TUMOR-ASSOCIATED PROTEIN 2 FAMILY MEMBER"/>
    <property type="match status" value="1"/>
</dbReference>
<feature type="transmembrane region" description="Helical" evidence="2">
    <location>
        <begin position="539"/>
        <end position="557"/>
    </location>
</feature>
<feature type="transmembrane region" description="Helical" evidence="2">
    <location>
        <begin position="577"/>
        <end position="599"/>
    </location>
</feature>
<dbReference type="OrthoDB" id="5390672at2759"/>
<feature type="transmembrane region" description="Helical" evidence="2">
    <location>
        <begin position="727"/>
        <end position="747"/>
    </location>
</feature>
<keyword evidence="2" id="KW-0812">Transmembrane</keyword>
<reference evidence="4" key="1">
    <citation type="submission" date="2019-03" db="EMBL/GenBank/DDBJ databases">
        <title>Long read genome sequence of the mycoparasitic Pythium oligandrum ATCC 38472 isolated from sugarbeet rhizosphere.</title>
        <authorList>
            <person name="Gaulin E."/>
        </authorList>
    </citation>
    <scope>NUCLEOTIDE SEQUENCE</scope>
    <source>
        <strain evidence="4">ATCC 38472_TT</strain>
    </source>
</reference>
<gene>
    <name evidence="4" type="ORF">Poli38472_008679</name>
</gene>
<feature type="transmembrane region" description="Helical" evidence="2">
    <location>
        <begin position="493"/>
        <end position="519"/>
    </location>
</feature>
<dbReference type="PANTHER" id="PTHR14580:SF0">
    <property type="entry name" value="MULTIPLE MYELOMA TUMOR-ASSOCIATED PROTEIN 2"/>
    <property type="match status" value="1"/>
</dbReference>
<feature type="region of interest" description="Disordered" evidence="1">
    <location>
        <begin position="153"/>
        <end position="213"/>
    </location>
</feature>
<feature type="transmembrane region" description="Helical" evidence="2">
    <location>
        <begin position="234"/>
        <end position="255"/>
    </location>
</feature>
<evidence type="ECO:0000256" key="2">
    <source>
        <dbReference type="SAM" id="Phobius"/>
    </source>
</evidence>
<dbReference type="EMBL" id="SPLM01000146">
    <property type="protein sequence ID" value="TMW56031.1"/>
    <property type="molecule type" value="Genomic_DNA"/>
</dbReference>
<feature type="compositionally biased region" description="Basic residues" evidence="1">
    <location>
        <begin position="177"/>
        <end position="203"/>
    </location>
</feature>
<feature type="transmembrane region" description="Helical" evidence="2">
    <location>
        <begin position="668"/>
        <end position="689"/>
    </location>
</feature>
<sequence>MSFGKTNYRNGGTRGGADQFKWDDVKNDKYRENYLGNSVNAPVGRWQKGKDLTWYTKLSKADRSAALQEEIALAKQRDQDLMNQALGIAPKRRVEPTGPLDANEMKELLKRGASDREGLDAERVEGLGAAPVPEGFEALPKKTLAEKYQESMANGRGEDNIHALPGAAVRDDDERARKKAAKKEKKEKKKEKKERKKEKKASKQRRETDDRNMLSIPASYTSLSKMGKRMRISLIDILLTVLNLATTALTLFAGLSENPLLVALTGRYDPIRARLIDGSINMDIARSEVTRIQHLTPLEEMGAKFRFITAPRRTTYSYAGDRSLCRIVNSVDSTIISVNYNDFWGKQARRYQILIYSISAPNCKVINFLPKWYNKCIGDRQNSTTACHQYIFDQFDSLRANRLVQMNVVSDFGEPGVPFLKCLARPFKTFEYQTDMLSHQAYWAGADHQIQIQTSDCRAEPLVRSSDWEQSLFRVDAVDDGADVVLAFPPSGWFATAVSALYSVVSLVMIASGVTALAFQTRTMRYLPDAVRYSKDRRFVRFLLPFMPVAELMISDPRSVIPLKGSLLVASDIWLNHWLYMTLSILDAITTFELSMSALRLGSAYLRYRVTVFNFLFVCSALTRMSWLTCFVHTLLRWGCKLTLDSLKSMQAISRATRDRFGRHVDESVLFISFKIYNVLLCVILYGMMESLGTTSFMVRDVPGKVAAYGGIPKIGTFWRSELVCDFVTIVAVLITSGQALGILFLLTPFRRIAKNHVMQNLQQRYFWVGWDGLMASKMLGLDPLRSDVYIDGHAYTKCSLGTVLQLLSMSGPSSFVRLGGDDLLTVGGLSIEPTTFAFPVKRAIALGLCESGRGVVIGASSTAPSTKTHTTQTRQPRRFTDFAPVDESTEVRTKKSLFDRQLKLIVDGYTGVVLLVDLDDPGNFATNKETGLREYVVSDALATISLFDIRGLLGNEKKLRIE</sequence>
<dbReference type="InterPro" id="IPR039207">
    <property type="entry name" value="MMTAG2-like"/>
</dbReference>
<dbReference type="AlphaFoldDB" id="A0A8K1C3V8"/>
<evidence type="ECO:0000259" key="3">
    <source>
        <dbReference type="Pfam" id="PF10159"/>
    </source>
</evidence>
<feature type="compositionally biased region" description="Polar residues" evidence="1">
    <location>
        <begin position="1"/>
        <end position="10"/>
    </location>
</feature>
<keyword evidence="2" id="KW-0472">Membrane</keyword>
<name>A0A8K1C3V8_PYTOL</name>
<dbReference type="Pfam" id="PF10159">
    <property type="entry name" value="MMtag"/>
    <property type="match status" value="1"/>
</dbReference>
<evidence type="ECO:0000313" key="4">
    <source>
        <dbReference type="EMBL" id="TMW56031.1"/>
    </source>
</evidence>
<keyword evidence="5" id="KW-1185">Reference proteome</keyword>
<dbReference type="InterPro" id="IPR019315">
    <property type="entry name" value="MMTA2_N"/>
</dbReference>
<comment type="caution">
    <text evidence="4">The sequence shown here is derived from an EMBL/GenBank/DDBJ whole genome shotgun (WGS) entry which is preliminary data.</text>
</comment>
<organism evidence="4 5">
    <name type="scientific">Pythium oligandrum</name>
    <name type="common">Mycoparasitic fungus</name>
    <dbReference type="NCBI Taxonomy" id="41045"/>
    <lineage>
        <taxon>Eukaryota</taxon>
        <taxon>Sar</taxon>
        <taxon>Stramenopiles</taxon>
        <taxon>Oomycota</taxon>
        <taxon>Peronosporomycetes</taxon>
        <taxon>Pythiales</taxon>
        <taxon>Pythiaceae</taxon>
        <taxon>Pythium</taxon>
    </lineage>
</organism>
<protein>
    <recommendedName>
        <fullName evidence="3">Multiple myeloma tumor-associated protein 2-like N-terminal domain-containing protein</fullName>
    </recommendedName>
</protein>
<evidence type="ECO:0000256" key="1">
    <source>
        <dbReference type="SAM" id="MobiDB-lite"/>
    </source>
</evidence>
<proteinExistence type="predicted"/>
<dbReference type="Proteomes" id="UP000794436">
    <property type="component" value="Unassembled WGS sequence"/>
</dbReference>
<keyword evidence="2" id="KW-1133">Transmembrane helix</keyword>
<feature type="region of interest" description="Disordered" evidence="1">
    <location>
        <begin position="1"/>
        <end position="21"/>
    </location>
</feature>
<accession>A0A8K1C3V8</accession>
<evidence type="ECO:0000313" key="5">
    <source>
        <dbReference type="Proteomes" id="UP000794436"/>
    </source>
</evidence>
<feature type="domain" description="Multiple myeloma tumor-associated protein 2-like N-terminal" evidence="3">
    <location>
        <begin position="12"/>
        <end position="87"/>
    </location>
</feature>